<accession>A0ACA9LPK5</accession>
<evidence type="ECO:0000313" key="2">
    <source>
        <dbReference type="Proteomes" id="UP000789920"/>
    </source>
</evidence>
<keyword evidence="2" id="KW-1185">Reference proteome</keyword>
<protein>
    <submittedName>
        <fullName evidence="1">10575_t:CDS:1</fullName>
    </submittedName>
</protein>
<comment type="caution">
    <text evidence="1">The sequence shown here is derived from an EMBL/GenBank/DDBJ whole genome shotgun (WGS) entry which is preliminary data.</text>
</comment>
<sequence length="172" mass="19814">MCQCFEIGFPINQDKQLYKNASVGGTETDANNGSWPPTWILIFTIGIIFVIVFALYRRSKKSIPKNNNYFALEPRNTLVDEDSILHRGLLAEEEEDTAPLDDNVLRSNTTRYKDDDENLNRNVEVLDTNDNDNQSVTSFVDTPVTFPEEQQQQQRQNIFSIMDEEEDEEENA</sequence>
<organism evidence="1 2">
    <name type="scientific">Racocetra persica</name>
    <dbReference type="NCBI Taxonomy" id="160502"/>
    <lineage>
        <taxon>Eukaryota</taxon>
        <taxon>Fungi</taxon>
        <taxon>Fungi incertae sedis</taxon>
        <taxon>Mucoromycota</taxon>
        <taxon>Glomeromycotina</taxon>
        <taxon>Glomeromycetes</taxon>
        <taxon>Diversisporales</taxon>
        <taxon>Gigasporaceae</taxon>
        <taxon>Racocetra</taxon>
    </lineage>
</organism>
<evidence type="ECO:0000313" key="1">
    <source>
        <dbReference type="EMBL" id="CAG8541045.1"/>
    </source>
</evidence>
<gene>
    <name evidence="1" type="ORF">RPERSI_LOCUS3554</name>
</gene>
<name>A0ACA9LPK5_9GLOM</name>
<dbReference type="Proteomes" id="UP000789920">
    <property type="component" value="Unassembled WGS sequence"/>
</dbReference>
<proteinExistence type="predicted"/>
<dbReference type="EMBL" id="CAJVQC010004470">
    <property type="protein sequence ID" value="CAG8541045.1"/>
    <property type="molecule type" value="Genomic_DNA"/>
</dbReference>
<reference evidence="1" key="1">
    <citation type="submission" date="2021-06" db="EMBL/GenBank/DDBJ databases">
        <authorList>
            <person name="Kallberg Y."/>
            <person name="Tangrot J."/>
            <person name="Rosling A."/>
        </authorList>
    </citation>
    <scope>NUCLEOTIDE SEQUENCE</scope>
    <source>
        <strain evidence="1">MA461A</strain>
    </source>
</reference>